<dbReference type="PANTHER" id="PTHR46048">
    <property type="entry name" value="HYDROXYCARBOXYLIC ACID RECEPTOR 2"/>
    <property type="match status" value="1"/>
</dbReference>
<dbReference type="PROSITE" id="PS50262">
    <property type="entry name" value="G_PROTEIN_RECEP_F1_2"/>
    <property type="match status" value="1"/>
</dbReference>
<keyword evidence="6 8" id="KW-0675">Receptor</keyword>
<keyword evidence="3 9" id="KW-1133">Transmembrane helix</keyword>
<evidence type="ECO:0000256" key="8">
    <source>
        <dbReference type="RuleBase" id="RU000688"/>
    </source>
</evidence>
<gene>
    <name evidence="11" type="primary">LOC116039450</name>
</gene>
<evidence type="ECO:0000313" key="11">
    <source>
        <dbReference type="Ensembl" id="ENSSLUP00000014641.1"/>
    </source>
</evidence>
<dbReference type="InterPro" id="IPR051893">
    <property type="entry name" value="HCARs"/>
</dbReference>
<evidence type="ECO:0000256" key="3">
    <source>
        <dbReference type="ARBA" id="ARBA00022989"/>
    </source>
</evidence>
<dbReference type="PRINTS" id="PR00237">
    <property type="entry name" value="GPCRRHODOPSN"/>
</dbReference>
<dbReference type="OrthoDB" id="10055255at2759"/>
<evidence type="ECO:0000256" key="4">
    <source>
        <dbReference type="ARBA" id="ARBA00023040"/>
    </source>
</evidence>
<feature type="transmembrane region" description="Helical" evidence="9">
    <location>
        <begin position="32"/>
        <end position="56"/>
    </location>
</feature>
<sequence length="332" mass="38497">MDFLLNTTVAINEINMNCSSTHYQGYYYLGPLILSVVMIIEMIVGLPANIVALWIFCFRMKCWKPHTLFLFNLVLADFLLLISVPFRINNYLRGGYWVFGQVWCRINLFMLAVNRSASIAFMTAVALNRYFKVVHPHHYISHMTLTQAGWLTGLMWTVVITLRIPLVAYNLLQQQGNVSLCRSFNSYNVTPSVIKVHYVAFTAEFFLPWFLLLFCSAKIAFHLHQRRMDRQKSVRRAMRAVWVISLVFTVCFMPSILTGLGGVYIKYFHPRDYTSYSRITQLFEMCVGFTYLNSALDPVIYTFSSSMFRDALKSSLRHLSFVNKNVRSANNH</sequence>
<feature type="domain" description="G-protein coupled receptors family 1 profile" evidence="10">
    <location>
        <begin position="48"/>
        <end position="301"/>
    </location>
</feature>
<reference evidence="11" key="1">
    <citation type="submission" date="2025-08" db="UniProtKB">
        <authorList>
            <consortium name="Ensembl"/>
        </authorList>
    </citation>
    <scope>IDENTIFICATION</scope>
</reference>
<keyword evidence="7 8" id="KW-0807">Transducer</keyword>
<dbReference type="AlphaFoldDB" id="A0A8C9XVF3"/>
<accession>A0A8C9XVF3</accession>
<feature type="transmembrane region" description="Helical" evidence="9">
    <location>
        <begin position="148"/>
        <end position="169"/>
    </location>
</feature>
<dbReference type="Gene3D" id="1.20.1070.10">
    <property type="entry name" value="Rhodopsin 7-helix transmembrane proteins"/>
    <property type="match status" value="1"/>
</dbReference>
<keyword evidence="12" id="KW-1185">Reference proteome</keyword>
<evidence type="ECO:0000313" key="12">
    <source>
        <dbReference type="Proteomes" id="UP000694568"/>
    </source>
</evidence>
<evidence type="ECO:0000256" key="2">
    <source>
        <dbReference type="ARBA" id="ARBA00022692"/>
    </source>
</evidence>
<protein>
    <submittedName>
        <fullName evidence="11">Oxoeicosanoid receptor 1</fullName>
    </submittedName>
</protein>
<dbReference type="Pfam" id="PF00001">
    <property type="entry name" value="7tm_1"/>
    <property type="match status" value="1"/>
</dbReference>
<evidence type="ECO:0000256" key="7">
    <source>
        <dbReference type="ARBA" id="ARBA00023224"/>
    </source>
</evidence>
<dbReference type="PROSITE" id="PS00237">
    <property type="entry name" value="G_PROTEIN_RECEP_F1_1"/>
    <property type="match status" value="1"/>
</dbReference>
<keyword evidence="5 9" id="KW-0472">Membrane</keyword>
<dbReference type="PANTHER" id="PTHR46048:SF10">
    <property type="entry name" value="HYDROXYCARBOXYLIC ACID RECEPTOR 1-4-RELATED"/>
    <property type="match status" value="1"/>
</dbReference>
<dbReference type="GeneID" id="116039450"/>
<dbReference type="GO" id="GO:0004930">
    <property type="term" value="F:G protein-coupled receptor activity"/>
    <property type="evidence" value="ECO:0007669"/>
    <property type="project" value="UniProtKB-KW"/>
</dbReference>
<dbReference type="Ensembl" id="ENSSLUT00000015112.1">
    <property type="protein sequence ID" value="ENSSLUP00000014641.1"/>
    <property type="gene ID" value="ENSSLUG00000006836.1"/>
</dbReference>
<name>A0A8C9XVF3_SANLU</name>
<dbReference type="GO" id="GO:0005886">
    <property type="term" value="C:plasma membrane"/>
    <property type="evidence" value="ECO:0007669"/>
    <property type="project" value="TreeGrafter"/>
</dbReference>
<evidence type="ECO:0000256" key="6">
    <source>
        <dbReference type="ARBA" id="ARBA00023170"/>
    </source>
</evidence>
<comment type="subcellular location">
    <subcellularLocation>
        <location evidence="1">Membrane</location>
        <topology evidence="1">Multi-pass membrane protein</topology>
    </subcellularLocation>
</comment>
<feature type="transmembrane region" description="Helical" evidence="9">
    <location>
        <begin position="108"/>
        <end position="127"/>
    </location>
</feature>
<organism evidence="11 12">
    <name type="scientific">Sander lucioperca</name>
    <name type="common">Pike-perch</name>
    <name type="synonym">Perca lucioperca</name>
    <dbReference type="NCBI Taxonomy" id="283035"/>
    <lineage>
        <taxon>Eukaryota</taxon>
        <taxon>Metazoa</taxon>
        <taxon>Chordata</taxon>
        <taxon>Craniata</taxon>
        <taxon>Vertebrata</taxon>
        <taxon>Euteleostomi</taxon>
        <taxon>Actinopterygii</taxon>
        <taxon>Neopterygii</taxon>
        <taxon>Teleostei</taxon>
        <taxon>Neoteleostei</taxon>
        <taxon>Acanthomorphata</taxon>
        <taxon>Eupercaria</taxon>
        <taxon>Perciformes</taxon>
        <taxon>Percoidei</taxon>
        <taxon>Percidae</taxon>
        <taxon>Luciopercinae</taxon>
        <taxon>Sander</taxon>
    </lineage>
</organism>
<keyword evidence="4 8" id="KW-0297">G-protein coupled receptor</keyword>
<comment type="similarity">
    <text evidence="8">Belongs to the G-protein coupled receptor 1 family.</text>
</comment>
<feature type="transmembrane region" description="Helical" evidence="9">
    <location>
        <begin position="198"/>
        <end position="221"/>
    </location>
</feature>
<evidence type="ECO:0000256" key="5">
    <source>
        <dbReference type="ARBA" id="ARBA00023136"/>
    </source>
</evidence>
<keyword evidence="2 8" id="KW-0812">Transmembrane</keyword>
<evidence type="ECO:0000256" key="1">
    <source>
        <dbReference type="ARBA" id="ARBA00004141"/>
    </source>
</evidence>
<dbReference type="SUPFAM" id="SSF81321">
    <property type="entry name" value="Family A G protein-coupled receptor-like"/>
    <property type="match status" value="1"/>
</dbReference>
<evidence type="ECO:0000259" key="10">
    <source>
        <dbReference type="PROSITE" id="PS50262"/>
    </source>
</evidence>
<proteinExistence type="inferred from homology"/>
<evidence type="ECO:0000256" key="9">
    <source>
        <dbReference type="SAM" id="Phobius"/>
    </source>
</evidence>
<dbReference type="RefSeq" id="XP_031140190.1">
    <property type="nucleotide sequence ID" value="XM_031284330.2"/>
</dbReference>
<feature type="transmembrane region" description="Helical" evidence="9">
    <location>
        <begin position="241"/>
        <end position="265"/>
    </location>
</feature>
<reference evidence="11" key="2">
    <citation type="submission" date="2025-09" db="UniProtKB">
        <authorList>
            <consortium name="Ensembl"/>
        </authorList>
    </citation>
    <scope>IDENTIFICATION</scope>
</reference>
<dbReference type="GeneTree" id="ENSGT01140000282516"/>
<dbReference type="Proteomes" id="UP000694568">
    <property type="component" value="Unplaced"/>
</dbReference>
<dbReference type="InterPro" id="IPR017452">
    <property type="entry name" value="GPCR_Rhodpsn_7TM"/>
</dbReference>
<feature type="transmembrane region" description="Helical" evidence="9">
    <location>
        <begin position="68"/>
        <end position="88"/>
    </location>
</feature>
<dbReference type="InterPro" id="IPR000276">
    <property type="entry name" value="GPCR_Rhodpsn"/>
</dbReference>